<dbReference type="PROSITE" id="PS50983">
    <property type="entry name" value="FE_B12_PBP"/>
    <property type="match status" value="1"/>
</dbReference>
<name>A0A0R2D781_9LACO</name>
<dbReference type="PANTHER" id="PTHR30535">
    <property type="entry name" value="VITAMIN B12-BINDING PROTEIN"/>
    <property type="match status" value="1"/>
</dbReference>
<dbReference type="AlphaFoldDB" id="A0A0R2D781"/>
<evidence type="ECO:0000259" key="3">
    <source>
        <dbReference type="PROSITE" id="PS50983"/>
    </source>
</evidence>
<dbReference type="STRING" id="1423796.FC24_GL001866"/>
<keyword evidence="5" id="KW-1185">Reference proteome</keyword>
<evidence type="ECO:0000313" key="4">
    <source>
        <dbReference type="EMBL" id="KRM99783.1"/>
    </source>
</evidence>
<dbReference type="RefSeq" id="WP_157059062.1">
    <property type="nucleotide sequence ID" value="NZ_AYYI01000006.1"/>
</dbReference>
<sequence length="376" mass="42507">MMKKLIKSGITLLSVFMMILPFTGCRNSQQANKNMTNNTKSTQVITDQAGDKVTVPKKIKRIAVVGILPLPSVLTVFFNSANKLVTIPQPSMAAAKNGTLSQLYPQILKTKTSGNDGADINTEDLKKTNPDVVFYKAEDTSMKKKLTTAGFVAVGISTEKWHHDPILTLNHWISLLSEMFPKNRKAKIVKNYSNQAYKLVQKRIENIDSTQQQKVFFLFQYDGSTILTSGKNHWGNYWANAVGAKNIVNNNGLTVQVTMEQVYKWNPEKIFITNFTPAQPRDLYENKMGHDDWSKVKAVQNKQVYKMPLGMYRSYTPGADTPITLLWMAKTAYPDKFADINIITETKDYYKKVFNVELTTQQAERIFNPSSKASAY</sequence>
<dbReference type="OrthoDB" id="2274671at2"/>
<dbReference type="PATRIC" id="fig|1423796.3.peg.1894"/>
<comment type="similarity">
    <text evidence="1">Belongs to the bacterial solute-binding protein 8 family.</text>
</comment>
<dbReference type="SUPFAM" id="SSF53807">
    <property type="entry name" value="Helical backbone' metal receptor"/>
    <property type="match status" value="1"/>
</dbReference>
<dbReference type="Pfam" id="PF01497">
    <property type="entry name" value="Peripla_BP_2"/>
    <property type="match status" value="1"/>
</dbReference>
<feature type="chain" id="PRO_5039539323" description="Fe/B12 periplasmic-binding domain-containing protein" evidence="2">
    <location>
        <begin position="24"/>
        <end position="376"/>
    </location>
</feature>
<feature type="domain" description="Fe/B12 periplasmic-binding" evidence="3">
    <location>
        <begin position="61"/>
        <end position="336"/>
    </location>
</feature>
<evidence type="ECO:0000256" key="1">
    <source>
        <dbReference type="ARBA" id="ARBA00008814"/>
    </source>
</evidence>
<proteinExistence type="inferred from homology"/>
<evidence type="ECO:0000256" key="2">
    <source>
        <dbReference type="SAM" id="SignalP"/>
    </source>
</evidence>
<dbReference type="EMBL" id="AYYI01000006">
    <property type="protein sequence ID" value="KRM99783.1"/>
    <property type="molecule type" value="Genomic_DNA"/>
</dbReference>
<dbReference type="Proteomes" id="UP000051638">
    <property type="component" value="Unassembled WGS sequence"/>
</dbReference>
<dbReference type="Gene3D" id="3.40.50.1980">
    <property type="entry name" value="Nitrogenase molybdenum iron protein domain"/>
    <property type="match status" value="2"/>
</dbReference>
<dbReference type="PANTHER" id="PTHR30535:SF34">
    <property type="entry name" value="MOLYBDATE-BINDING PROTEIN MOLA"/>
    <property type="match status" value="1"/>
</dbReference>
<dbReference type="InterPro" id="IPR050902">
    <property type="entry name" value="ABC_Transporter_SBP"/>
</dbReference>
<dbReference type="InterPro" id="IPR002491">
    <property type="entry name" value="ABC_transptr_periplasmic_BD"/>
</dbReference>
<evidence type="ECO:0000313" key="5">
    <source>
        <dbReference type="Proteomes" id="UP000051638"/>
    </source>
</evidence>
<accession>A0A0R2D781</accession>
<gene>
    <name evidence="4" type="ORF">FC24_GL001866</name>
</gene>
<keyword evidence="2" id="KW-0732">Signal</keyword>
<protein>
    <recommendedName>
        <fullName evidence="3">Fe/B12 periplasmic-binding domain-containing protein</fullName>
    </recommendedName>
</protein>
<reference evidence="4 5" key="1">
    <citation type="journal article" date="2015" name="Genome Announc.">
        <title>Expanding the biotechnology potential of lactobacilli through comparative genomics of 213 strains and associated genera.</title>
        <authorList>
            <person name="Sun Z."/>
            <person name="Harris H.M."/>
            <person name="McCann A."/>
            <person name="Guo C."/>
            <person name="Argimon S."/>
            <person name="Zhang W."/>
            <person name="Yang X."/>
            <person name="Jeffery I.B."/>
            <person name="Cooney J.C."/>
            <person name="Kagawa T.F."/>
            <person name="Liu W."/>
            <person name="Song Y."/>
            <person name="Salvetti E."/>
            <person name="Wrobel A."/>
            <person name="Rasinkangas P."/>
            <person name="Parkhill J."/>
            <person name="Rea M.C."/>
            <person name="O'Sullivan O."/>
            <person name="Ritari J."/>
            <person name="Douillard F.P."/>
            <person name="Paul Ross R."/>
            <person name="Yang R."/>
            <person name="Briner A.E."/>
            <person name="Felis G.E."/>
            <person name="de Vos W.M."/>
            <person name="Barrangou R."/>
            <person name="Klaenhammer T.R."/>
            <person name="Caufield P.W."/>
            <person name="Cui Y."/>
            <person name="Zhang H."/>
            <person name="O'Toole P.W."/>
        </authorList>
    </citation>
    <scope>NUCLEOTIDE SEQUENCE [LARGE SCALE GENOMIC DNA]</scope>
    <source>
        <strain evidence="4 5">DSM 20253</strain>
    </source>
</reference>
<feature type="signal peptide" evidence="2">
    <location>
        <begin position="1"/>
        <end position="23"/>
    </location>
</feature>
<comment type="caution">
    <text evidence="4">The sequence shown here is derived from an EMBL/GenBank/DDBJ whole genome shotgun (WGS) entry which is preliminary data.</text>
</comment>
<organism evidence="4 5">
    <name type="scientific">Loigolactobacillus rennini DSM 20253</name>
    <dbReference type="NCBI Taxonomy" id="1423796"/>
    <lineage>
        <taxon>Bacteria</taxon>
        <taxon>Bacillati</taxon>
        <taxon>Bacillota</taxon>
        <taxon>Bacilli</taxon>
        <taxon>Lactobacillales</taxon>
        <taxon>Lactobacillaceae</taxon>
        <taxon>Loigolactobacillus</taxon>
    </lineage>
</organism>